<protein>
    <recommendedName>
        <fullName evidence="2">C2H2-type domain-containing protein</fullName>
    </recommendedName>
</protein>
<keyword evidence="1" id="KW-0479">Metal-binding</keyword>
<feature type="domain" description="C2H2-type" evidence="2">
    <location>
        <begin position="483"/>
        <end position="505"/>
    </location>
</feature>
<name>A0A8J2PUL7_9HEXA</name>
<dbReference type="SMART" id="SM00355">
    <property type="entry name" value="ZnF_C2H2"/>
    <property type="match status" value="3"/>
</dbReference>
<dbReference type="AlphaFoldDB" id="A0A8J2PUL7"/>
<dbReference type="InterPro" id="IPR013087">
    <property type="entry name" value="Znf_C2H2_type"/>
</dbReference>
<dbReference type="PROSITE" id="PS50157">
    <property type="entry name" value="ZINC_FINGER_C2H2_2"/>
    <property type="match status" value="2"/>
</dbReference>
<evidence type="ECO:0000313" key="4">
    <source>
        <dbReference type="Proteomes" id="UP000708208"/>
    </source>
</evidence>
<organism evidence="3 4">
    <name type="scientific">Allacma fusca</name>
    <dbReference type="NCBI Taxonomy" id="39272"/>
    <lineage>
        <taxon>Eukaryota</taxon>
        <taxon>Metazoa</taxon>
        <taxon>Ecdysozoa</taxon>
        <taxon>Arthropoda</taxon>
        <taxon>Hexapoda</taxon>
        <taxon>Collembola</taxon>
        <taxon>Symphypleona</taxon>
        <taxon>Sminthuridae</taxon>
        <taxon>Allacma</taxon>
    </lineage>
</organism>
<dbReference type="GO" id="GO:0008270">
    <property type="term" value="F:zinc ion binding"/>
    <property type="evidence" value="ECO:0007669"/>
    <property type="project" value="UniProtKB-KW"/>
</dbReference>
<keyword evidence="4" id="KW-1185">Reference proteome</keyword>
<evidence type="ECO:0000256" key="1">
    <source>
        <dbReference type="PROSITE-ProRule" id="PRU00042"/>
    </source>
</evidence>
<dbReference type="OrthoDB" id="6066510at2759"/>
<sequence length="583" mass="66677">RDFFEAKKSRSIPSFHNRNTLKKPAEVMDEERGSEPGHVDCLLCFTVQTEECNWSTSDKRKMFEAFCCLLSINLPDNFSWNFENEAFPFCNTCIPFLQELVILFDQLQGLHRKLELVVSTIGGVFTSSMKEIPFTTTTATPNGLRTVSKFQYFTKQLQEVFSNDEDSVEIVISQVSAQTDASKQITEVGEKPNETSNGFSWIEIKMKDTVPEDTTSGFVSTDSSQKESANWQSLGEKVEDLFSSKSPSAVETVGVQAYNNNENASTWVSRHSDLHCNGNNFCEVLPGSKFESILVDAISPSNSPEYIGKSKHDPSTKNEYEDKCVMEMGKRESLLSRTKYNETLECGCLGNAQHETDTTRFSTEDVDRDRRSKKLRYLMEDGINWDEKLVQCPKPAWTAIFSSHGFTYAGISVLSAERGFQCSVCNSKWRNMDKAIDHLEYEHLGFDHWYPCNRCRQIFRCTRGLQLHNEMLHPGESTLKWNFLCETCSKRFCSKDLLYQHMQIHLSFWNTTAHSQKSRIYSNHNQTEIKNNLFQATVQNSSQKKPSITACQAAVQTSPLKKPRINTSEEWQLHIDRIRKLIA</sequence>
<reference evidence="3" key="1">
    <citation type="submission" date="2021-06" db="EMBL/GenBank/DDBJ databases">
        <authorList>
            <person name="Hodson N. C."/>
            <person name="Mongue J. A."/>
            <person name="Jaron S. K."/>
        </authorList>
    </citation>
    <scope>NUCLEOTIDE SEQUENCE</scope>
</reference>
<gene>
    <name evidence="3" type="ORF">AFUS01_LOCUS38581</name>
</gene>
<proteinExistence type="predicted"/>
<evidence type="ECO:0000259" key="2">
    <source>
        <dbReference type="PROSITE" id="PS50157"/>
    </source>
</evidence>
<evidence type="ECO:0000313" key="3">
    <source>
        <dbReference type="EMBL" id="CAG7828671.1"/>
    </source>
</evidence>
<keyword evidence="1" id="KW-0862">Zinc</keyword>
<keyword evidence="1" id="KW-0863">Zinc-finger</keyword>
<dbReference type="Proteomes" id="UP000708208">
    <property type="component" value="Unassembled WGS sequence"/>
</dbReference>
<dbReference type="EMBL" id="CAJVCH010548295">
    <property type="protein sequence ID" value="CAG7828671.1"/>
    <property type="molecule type" value="Genomic_DNA"/>
</dbReference>
<dbReference type="PROSITE" id="PS00028">
    <property type="entry name" value="ZINC_FINGER_C2H2_1"/>
    <property type="match status" value="3"/>
</dbReference>
<comment type="caution">
    <text evidence="3">The sequence shown here is derived from an EMBL/GenBank/DDBJ whole genome shotgun (WGS) entry which is preliminary data.</text>
</comment>
<accession>A0A8J2PUL7</accession>
<feature type="domain" description="C2H2-type" evidence="2">
    <location>
        <begin position="450"/>
        <end position="478"/>
    </location>
</feature>
<feature type="non-terminal residue" evidence="3">
    <location>
        <position position="1"/>
    </location>
</feature>